<dbReference type="InterPro" id="IPR003594">
    <property type="entry name" value="HATPase_dom"/>
</dbReference>
<evidence type="ECO:0000256" key="4">
    <source>
        <dbReference type="ARBA" id="ARBA00022679"/>
    </source>
</evidence>
<dbReference type="InterPro" id="IPR011712">
    <property type="entry name" value="Sig_transdc_His_kin_sub3_dim/P"/>
</dbReference>
<dbReference type="PANTHER" id="PTHR24421:SF10">
    <property type="entry name" value="NITRATE_NITRITE SENSOR PROTEIN NARQ"/>
    <property type="match status" value="1"/>
</dbReference>
<gene>
    <name evidence="12" type="ORF">FNQ90_19365</name>
</gene>
<dbReference type="InterPro" id="IPR050482">
    <property type="entry name" value="Sensor_HK_TwoCompSys"/>
</dbReference>
<evidence type="ECO:0000256" key="8">
    <source>
        <dbReference type="ARBA" id="ARBA00023012"/>
    </source>
</evidence>
<accession>A0A7W3Y3D9</accession>
<dbReference type="InterPro" id="IPR017205">
    <property type="entry name" value="Sig_transdc_His_kinase_ChrS"/>
</dbReference>
<dbReference type="SUPFAM" id="SSF55874">
    <property type="entry name" value="ATPase domain of HSP90 chaperone/DNA topoisomerase II/histidine kinase"/>
    <property type="match status" value="1"/>
</dbReference>
<keyword evidence="13" id="KW-1185">Reference proteome</keyword>
<dbReference type="GO" id="GO:0000155">
    <property type="term" value="F:phosphorelay sensor kinase activity"/>
    <property type="evidence" value="ECO:0007669"/>
    <property type="project" value="InterPro"/>
</dbReference>
<feature type="region of interest" description="Disordered" evidence="9">
    <location>
        <begin position="425"/>
        <end position="447"/>
    </location>
</feature>
<dbReference type="RefSeq" id="WP_182607579.1">
    <property type="nucleotide sequence ID" value="NZ_VKHT01000778.1"/>
</dbReference>
<dbReference type="AlphaFoldDB" id="A0A7W3Y3D9"/>
<evidence type="ECO:0000313" key="13">
    <source>
        <dbReference type="Proteomes" id="UP000538929"/>
    </source>
</evidence>
<dbReference type="PANTHER" id="PTHR24421">
    <property type="entry name" value="NITRATE/NITRITE SENSOR PROTEIN NARX-RELATED"/>
    <property type="match status" value="1"/>
</dbReference>
<evidence type="ECO:0000256" key="9">
    <source>
        <dbReference type="SAM" id="MobiDB-lite"/>
    </source>
</evidence>
<dbReference type="Pfam" id="PF07730">
    <property type="entry name" value="HisKA_3"/>
    <property type="match status" value="1"/>
</dbReference>
<feature type="transmembrane region" description="Helical" evidence="10">
    <location>
        <begin position="171"/>
        <end position="190"/>
    </location>
</feature>
<evidence type="ECO:0000256" key="10">
    <source>
        <dbReference type="SAM" id="Phobius"/>
    </source>
</evidence>
<dbReference type="GO" id="GO:0046983">
    <property type="term" value="F:protein dimerization activity"/>
    <property type="evidence" value="ECO:0007669"/>
    <property type="project" value="InterPro"/>
</dbReference>
<feature type="transmembrane region" description="Helical" evidence="10">
    <location>
        <begin position="55"/>
        <end position="73"/>
    </location>
</feature>
<dbReference type="PIRSF" id="PIRSF037434">
    <property type="entry name" value="STHK_ChrS"/>
    <property type="match status" value="1"/>
</dbReference>
<dbReference type="EMBL" id="VKHT01000778">
    <property type="protein sequence ID" value="MBB0246207.1"/>
    <property type="molecule type" value="Genomic_DNA"/>
</dbReference>
<feature type="domain" description="Histidine kinase/HSP90-like ATPase" evidence="11">
    <location>
        <begin position="332"/>
        <end position="428"/>
    </location>
</feature>
<sequence length="447" mass="46776">MEDAARQDARGGPAREYRVNVRRWWDGVVPLVALGTLALSLFVEPVHAAHPWGPAVCSALLVIVYALGVRGALTTRLADPPPRGARAVPTRVLLPVIAVAAACFGPAALMLQPVVLPLVWTFSGTVRRALVVTVPTVLGLGTAAVLGPWLINRFILDTDPAGGDPWTVGVLQIAVLVFGTASGAWITHLGHWGAERNRLLEEVRESRRAEATAHREAGAAAERERLAREVHDTIAQHLTGIVVLAQRARGGEAVAGETAGAGDEDPGIPELIETTAREALEEARALIAANAAPPHGDGLADSLVRLGERFRRETGLPVAVTATGPTDRLGRDREVLLLRCAQEAMANVRKHAAAHRVDLTLRVTHGEAVLTVLDDGRGAPADAPDTGPGFGLPGMRDRLLPTGGELTVGPPEDGRTGTLLTVRLPLGEARGTPDLAAPATAGRGGSA</sequence>
<dbReference type="Pfam" id="PF02518">
    <property type="entry name" value="HATPase_c"/>
    <property type="match status" value="1"/>
</dbReference>
<feature type="transmembrane region" description="Helical" evidence="10">
    <location>
        <begin position="24"/>
        <end position="43"/>
    </location>
</feature>
<keyword evidence="10" id="KW-1133">Transmembrane helix</keyword>
<evidence type="ECO:0000256" key="3">
    <source>
        <dbReference type="ARBA" id="ARBA00022553"/>
    </source>
</evidence>
<dbReference type="InterPro" id="IPR036890">
    <property type="entry name" value="HATPase_C_sf"/>
</dbReference>
<proteinExistence type="predicted"/>
<evidence type="ECO:0000256" key="2">
    <source>
        <dbReference type="ARBA" id="ARBA00012438"/>
    </source>
</evidence>
<dbReference type="GO" id="GO:0005524">
    <property type="term" value="F:ATP binding"/>
    <property type="evidence" value="ECO:0007669"/>
    <property type="project" value="UniProtKB-KW"/>
</dbReference>
<evidence type="ECO:0000256" key="7">
    <source>
        <dbReference type="ARBA" id="ARBA00022840"/>
    </source>
</evidence>
<evidence type="ECO:0000256" key="5">
    <source>
        <dbReference type="ARBA" id="ARBA00022741"/>
    </source>
</evidence>
<dbReference type="EC" id="2.7.13.3" evidence="2"/>
<evidence type="ECO:0000256" key="1">
    <source>
        <dbReference type="ARBA" id="ARBA00000085"/>
    </source>
</evidence>
<keyword evidence="5" id="KW-0547">Nucleotide-binding</keyword>
<feature type="transmembrane region" description="Helical" evidence="10">
    <location>
        <begin position="93"/>
        <end position="122"/>
    </location>
</feature>
<keyword evidence="8" id="KW-0902">Two-component regulatory system</keyword>
<evidence type="ECO:0000313" key="12">
    <source>
        <dbReference type="EMBL" id="MBB0246207.1"/>
    </source>
</evidence>
<dbReference type="SMART" id="SM00387">
    <property type="entry name" value="HATPase_c"/>
    <property type="match status" value="1"/>
</dbReference>
<keyword evidence="10" id="KW-0472">Membrane</keyword>
<evidence type="ECO:0000259" key="11">
    <source>
        <dbReference type="SMART" id="SM00387"/>
    </source>
</evidence>
<keyword evidence="6" id="KW-0418">Kinase</keyword>
<keyword evidence="10" id="KW-0812">Transmembrane</keyword>
<dbReference type="CDD" id="cd16917">
    <property type="entry name" value="HATPase_UhpB-NarQ-NarX-like"/>
    <property type="match status" value="1"/>
</dbReference>
<keyword evidence="7" id="KW-0067">ATP-binding</keyword>
<dbReference type="GO" id="GO:0016020">
    <property type="term" value="C:membrane"/>
    <property type="evidence" value="ECO:0007669"/>
    <property type="project" value="InterPro"/>
</dbReference>
<dbReference type="Gene3D" id="3.30.565.10">
    <property type="entry name" value="Histidine kinase-like ATPase, C-terminal domain"/>
    <property type="match status" value="1"/>
</dbReference>
<name>A0A7W3Y3D9_9ACTN</name>
<evidence type="ECO:0000256" key="6">
    <source>
        <dbReference type="ARBA" id="ARBA00022777"/>
    </source>
</evidence>
<keyword evidence="3" id="KW-0597">Phosphoprotein</keyword>
<keyword evidence="4" id="KW-0808">Transferase</keyword>
<organism evidence="12 13">
    <name type="scientific">Streptomyces alkaliphilus</name>
    <dbReference type="NCBI Taxonomy" id="1472722"/>
    <lineage>
        <taxon>Bacteria</taxon>
        <taxon>Bacillati</taxon>
        <taxon>Actinomycetota</taxon>
        <taxon>Actinomycetes</taxon>
        <taxon>Kitasatosporales</taxon>
        <taxon>Streptomycetaceae</taxon>
        <taxon>Streptomyces</taxon>
    </lineage>
</organism>
<dbReference type="Proteomes" id="UP000538929">
    <property type="component" value="Unassembled WGS sequence"/>
</dbReference>
<dbReference type="Gene3D" id="1.20.5.1930">
    <property type="match status" value="1"/>
</dbReference>
<comment type="caution">
    <text evidence="12">The sequence shown here is derived from an EMBL/GenBank/DDBJ whole genome shotgun (WGS) entry which is preliminary data.</text>
</comment>
<comment type="catalytic activity">
    <reaction evidence="1">
        <text>ATP + protein L-histidine = ADP + protein N-phospho-L-histidine.</text>
        <dbReference type="EC" id="2.7.13.3"/>
    </reaction>
</comment>
<reference evidence="13" key="1">
    <citation type="submission" date="2019-10" db="EMBL/GenBank/DDBJ databases">
        <title>Streptomyces sp. nov., a novel actinobacterium isolated from alkaline environment.</title>
        <authorList>
            <person name="Golinska P."/>
        </authorList>
    </citation>
    <scope>NUCLEOTIDE SEQUENCE [LARGE SCALE GENOMIC DNA]</scope>
    <source>
        <strain evidence="13">DSM 42118</strain>
    </source>
</reference>
<protein>
    <recommendedName>
        <fullName evidence="2">histidine kinase</fullName>
        <ecNumber evidence="2">2.7.13.3</ecNumber>
    </recommendedName>
</protein>
<feature type="transmembrane region" description="Helical" evidence="10">
    <location>
        <begin position="129"/>
        <end position="151"/>
    </location>
</feature>